<keyword evidence="1" id="KW-1133">Transmembrane helix</keyword>
<gene>
    <name evidence="2" type="ORF">H5410_002642</name>
</gene>
<keyword evidence="3" id="KW-1185">Reference proteome</keyword>
<evidence type="ECO:0000313" key="3">
    <source>
        <dbReference type="Proteomes" id="UP000824120"/>
    </source>
</evidence>
<feature type="transmembrane region" description="Helical" evidence="1">
    <location>
        <begin position="92"/>
        <end position="113"/>
    </location>
</feature>
<proteinExistence type="predicted"/>
<comment type="caution">
    <text evidence="2">The sequence shown here is derived from an EMBL/GenBank/DDBJ whole genome shotgun (WGS) entry which is preliminary data.</text>
</comment>
<accession>A0A9J6B2D4</accession>
<keyword evidence="1" id="KW-0472">Membrane</keyword>
<evidence type="ECO:0000313" key="2">
    <source>
        <dbReference type="EMBL" id="KAG5630925.1"/>
    </source>
</evidence>
<sequence length="187" mass="20829">MSTHSLGHQSSGLGFATPTRASRKHMGGFVFATTNPINLTATITRVERIHFQLGEDEILLSSSLPKTLSKLERKYLKKFGEVSRVRQVTRRLALLLYHRLFVLAFNIFTLWTIGRYSTALQNYLSKRKMLTSLPFLSSFFRASRTGTKGGICPFGDSPTVLGGSQASASLFFSAFLFLFAPNCPCFC</sequence>
<keyword evidence="1" id="KW-0812">Transmembrane</keyword>
<dbReference type="EMBL" id="JACXVP010000001">
    <property type="protein sequence ID" value="KAG5630925.1"/>
    <property type="molecule type" value="Genomic_DNA"/>
</dbReference>
<protein>
    <submittedName>
        <fullName evidence="2">Uncharacterized protein</fullName>
    </submittedName>
</protein>
<dbReference type="AlphaFoldDB" id="A0A9J6B2D4"/>
<name>A0A9J6B2D4_SOLCO</name>
<evidence type="ECO:0000256" key="1">
    <source>
        <dbReference type="SAM" id="Phobius"/>
    </source>
</evidence>
<organism evidence="2 3">
    <name type="scientific">Solanum commersonii</name>
    <name type="common">Commerson's wild potato</name>
    <name type="synonym">Commerson's nightshade</name>
    <dbReference type="NCBI Taxonomy" id="4109"/>
    <lineage>
        <taxon>Eukaryota</taxon>
        <taxon>Viridiplantae</taxon>
        <taxon>Streptophyta</taxon>
        <taxon>Embryophyta</taxon>
        <taxon>Tracheophyta</taxon>
        <taxon>Spermatophyta</taxon>
        <taxon>Magnoliopsida</taxon>
        <taxon>eudicotyledons</taxon>
        <taxon>Gunneridae</taxon>
        <taxon>Pentapetalae</taxon>
        <taxon>asterids</taxon>
        <taxon>lamiids</taxon>
        <taxon>Solanales</taxon>
        <taxon>Solanaceae</taxon>
        <taxon>Solanoideae</taxon>
        <taxon>Solaneae</taxon>
        <taxon>Solanum</taxon>
    </lineage>
</organism>
<reference evidence="2 3" key="1">
    <citation type="submission" date="2020-09" db="EMBL/GenBank/DDBJ databases">
        <title>De no assembly of potato wild relative species, Solanum commersonii.</title>
        <authorList>
            <person name="Cho K."/>
        </authorList>
    </citation>
    <scope>NUCLEOTIDE SEQUENCE [LARGE SCALE GENOMIC DNA]</scope>
    <source>
        <strain evidence="2">LZ3.2</strain>
        <tissue evidence="2">Leaf</tissue>
    </source>
</reference>
<dbReference type="Proteomes" id="UP000824120">
    <property type="component" value="Chromosome 1"/>
</dbReference>